<name>A0A6N2NFT0_SALVM</name>
<keyword evidence="7 11" id="KW-0560">Oxidoreductase</keyword>
<evidence type="ECO:0000256" key="10">
    <source>
        <dbReference type="ARBA" id="ARBA00023136"/>
    </source>
</evidence>
<keyword evidence="6" id="KW-1133">Transmembrane helix</keyword>
<gene>
    <name evidence="12" type="ORF">SVIM_LOCUS449573</name>
</gene>
<evidence type="ECO:0008006" key="13">
    <source>
        <dbReference type="Google" id="ProtNLM"/>
    </source>
</evidence>
<evidence type="ECO:0000256" key="2">
    <source>
        <dbReference type="ARBA" id="ARBA00010617"/>
    </source>
</evidence>
<dbReference type="Pfam" id="PF00067">
    <property type="entry name" value="p450"/>
    <property type="match status" value="2"/>
</dbReference>
<evidence type="ECO:0000256" key="6">
    <source>
        <dbReference type="ARBA" id="ARBA00022989"/>
    </source>
</evidence>
<dbReference type="GO" id="GO:0016020">
    <property type="term" value="C:membrane"/>
    <property type="evidence" value="ECO:0007669"/>
    <property type="project" value="UniProtKB-SubCell"/>
</dbReference>
<sequence>MISALLPFGLGPKICVGTNFAHNEIKIANSMIHQRQRDLQMGSLKLQTITCMAAFLPFGLGPRRCVGSVTETKIALAMILKHCRFTPTSVNSPAHLLTMSPQHGVQIKLEAFPSISFGKAQIPQGFHQRLADLKLDSN</sequence>
<keyword evidence="3 11" id="KW-0349">Heme</keyword>
<organism evidence="12">
    <name type="scientific">Salix viminalis</name>
    <name type="common">Common osier</name>
    <name type="synonym">Basket willow</name>
    <dbReference type="NCBI Taxonomy" id="40686"/>
    <lineage>
        <taxon>Eukaryota</taxon>
        <taxon>Viridiplantae</taxon>
        <taxon>Streptophyta</taxon>
        <taxon>Embryophyta</taxon>
        <taxon>Tracheophyta</taxon>
        <taxon>Spermatophyta</taxon>
        <taxon>Magnoliopsida</taxon>
        <taxon>eudicotyledons</taxon>
        <taxon>Gunneridae</taxon>
        <taxon>Pentapetalae</taxon>
        <taxon>rosids</taxon>
        <taxon>fabids</taxon>
        <taxon>Malpighiales</taxon>
        <taxon>Salicaceae</taxon>
        <taxon>Saliceae</taxon>
        <taxon>Salix</taxon>
    </lineage>
</organism>
<dbReference type="AlphaFoldDB" id="A0A6N2NFT0"/>
<dbReference type="Gene3D" id="1.10.630.10">
    <property type="entry name" value="Cytochrome P450"/>
    <property type="match status" value="2"/>
</dbReference>
<comment type="subcellular location">
    <subcellularLocation>
        <location evidence="1">Membrane</location>
        <topology evidence="1">Single-pass membrane protein</topology>
    </subcellularLocation>
</comment>
<keyword evidence="5 11" id="KW-0479">Metal-binding</keyword>
<protein>
    <recommendedName>
        <fullName evidence="13">Cytochrome P450</fullName>
    </recommendedName>
</protein>
<dbReference type="InterPro" id="IPR001128">
    <property type="entry name" value="Cyt_P450"/>
</dbReference>
<dbReference type="InterPro" id="IPR036396">
    <property type="entry name" value="Cyt_P450_sf"/>
</dbReference>
<keyword evidence="4" id="KW-0812">Transmembrane</keyword>
<keyword evidence="9 11" id="KW-0503">Monooxygenase</keyword>
<evidence type="ECO:0000256" key="8">
    <source>
        <dbReference type="ARBA" id="ARBA00023004"/>
    </source>
</evidence>
<dbReference type="PANTHER" id="PTHR24282">
    <property type="entry name" value="CYTOCHROME P450 FAMILY MEMBER"/>
    <property type="match status" value="1"/>
</dbReference>
<dbReference type="PROSITE" id="PS00086">
    <property type="entry name" value="CYTOCHROME_P450"/>
    <property type="match status" value="2"/>
</dbReference>
<dbReference type="GO" id="GO:0016705">
    <property type="term" value="F:oxidoreductase activity, acting on paired donors, with incorporation or reduction of molecular oxygen"/>
    <property type="evidence" value="ECO:0007669"/>
    <property type="project" value="InterPro"/>
</dbReference>
<keyword evidence="10" id="KW-0472">Membrane</keyword>
<evidence type="ECO:0000256" key="1">
    <source>
        <dbReference type="ARBA" id="ARBA00004167"/>
    </source>
</evidence>
<accession>A0A6N2NFT0</accession>
<keyword evidence="8 11" id="KW-0408">Iron</keyword>
<proteinExistence type="inferred from homology"/>
<dbReference type="InterPro" id="IPR050665">
    <property type="entry name" value="Cytochrome_P450_Monooxygen"/>
</dbReference>
<evidence type="ECO:0000313" key="12">
    <source>
        <dbReference type="EMBL" id="VFU60609.1"/>
    </source>
</evidence>
<evidence type="ECO:0000256" key="9">
    <source>
        <dbReference type="ARBA" id="ARBA00023033"/>
    </source>
</evidence>
<reference evidence="12" key="1">
    <citation type="submission" date="2019-03" db="EMBL/GenBank/DDBJ databases">
        <authorList>
            <person name="Mank J."/>
            <person name="Almeida P."/>
        </authorList>
    </citation>
    <scope>NUCLEOTIDE SEQUENCE</scope>
    <source>
        <strain evidence="12">78183</strain>
    </source>
</reference>
<dbReference type="PANTHER" id="PTHR24282:SF270">
    <property type="entry name" value="CYTOCHROME P450 CYP749A22-LIKE"/>
    <property type="match status" value="1"/>
</dbReference>
<dbReference type="InterPro" id="IPR017972">
    <property type="entry name" value="Cyt_P450_CS"/>
</dbReference>
<dbReference type="GO" id="GO:0020037">
    <property type="term" value="F:heme binding"/>
    <property type="evidence" value="ECO:0007669"/>
    <property type="project" value="InterPro"/>
</dbReference>
<dbReference type="GO" id="GO:0004497">
    <property type="term" value="F:monooxygenase activity"/>
    <property type="evidence" value="ECO:0007669"/>
    <property type="project" value="UniProtKB-KW"/>
</dbReference>
<evidence type="ECO:0000256" key="3">
    <source>
        <dbReference type="ARBA" id="ARBA00022617"/>
    </source>
</evidence>
<evidence type="ECO:0000256" key="5">
    <source>
        <dbReference type="ARBA" id="ARBA00022723"/>
    </source>
</evidence>
<dbReference type="SUPFAM" id="SSF48264">
    <property type="entry name" value="Cytochrome P450"/>
    <property type="match status" value="2"/>
</dbReference>
<dbReference type="GO" id="GO:0005506">
    <property type="term" value="F:iron ion binding"/>
    <property type="evidence" value="ECO:0007669"/>
    <property type="project" value="InterPro"/>
</dbReference>
<evidence type="ECO:0000256" key="7">
    <source>
        <dbReference type="ARBA" id="ARBA00023002"/>
    </source>
</evidence>
<evidence type="ECO:0000256" key="4">
    <source>
        <dbReference type="ARBA" id="ARBA00022692"/>
    </source>
</evidence>
<dbReference type="EMBL" id="CAADRP010002063">
    <property type="protein sequence ID" value="VFU60609.1"/>
    <property type="molecule type" value="Genomic_DNA"/>
</dbReference>
<evidence type="ECO:0000256" key="11">
    <source>
        <dbReference type="RuleBase" id="RU000461"/>
    </source>
</evidence>
<comment type="similarity">
    <text evidence="2 11">Belongs to the cytochrome P450 family.</text>
</comment>